<evidence type="ECO:0000256" key="4">
    <source>
        <dbReference type="ARBA" id="ARBA00023027"/>
    </source>
</evidence>
<name>A0A917BPA3_9MICO</name>
<keyword evidence="9" id="KW-1185">Reference proteome</keyword>
<feature type="binding site" evidence="6">
    <location>
        <position position="233"/>
    </location>
    <ligand>
        <name>(6S)-NADPHX</name>
        <dbReference type="ChEBI" id="CHEBI:64076"/>
    </ligand>
</feature>
<comment type="subunit">
    <text evidence="6">Homotetramer.</text>
</comment>
<evidence type="ECO:0000256" key="3">
    <source>
        <dbReference type="ARBA" id="ARBA00022857"/>
    </source>
</evidence>
<comment type="caution">
    <text evidence="8">The sequence shown here is derived from an EMBL/GenBank/DDBJ whole genome shotgun (WGS) entry which is preliminary data.</text>
</comment>
<dbReference type="AlphaFoldDB" id="A0A917BPA3"/>
<reference evidence="8" key="2">
    <citation type="submission" date="2020-09" db="EMBL/GenBank/DDBJ databases">
        <authorList>
            <person name="Sun Q."/>
            <person name="Zhou Y."/>
        </authorList>
    </citation>
    <scope>NUCLEOTIDE SEQUENCE</scope>
    <source>
        <strain evidence="8">CGMCC 1.12160</strain>
    </source>
</reference>
<dbReference type="EC" id="4.2.1.136" evidence="6"/>
<organism evidence="8 9">
    <name type="scientific">Ornithinimicrobium tianjinense</name>
    <dbReference type="NCBI Taxonomy" id="1195761"/>
    <lineage>
        <taxon>Bacteria</taxon>
        <taxon>Bacillati</taxon>
        <taxon>Actinomycetota</taxon>
        <taxon>Actinomycetes</taxon>
        <taxon>Micrococcales</taxon>
        <taxon>Ornithinimicrobiaceae</taxon>
        <taxon>Ornithinimicrobium</taxon>
    </lineage>
</organism>
<dbReference type="PANTHER" id="PTHR12592:SF0">
    <property type="entry name" value="ATP-DEPENDENT (S)-NAD(P)H-HYDRATE DEHYDRATASE"/>
    <property type="match status" value="1"/>
</dbReference>
<evidence type="ECO:0000256" key="5">
    <source>
        <dbReference type="ARBA" id="ARBA00023239"/>
    </source>
</evidence>
<comment type="cofactor">
    <cofactor evidence="6">
        <name>Mg(2+)</name>
        <dbReference type="ChEBI" id="CHEBI:18420"/>
    </cofactor>
</comment>
<dbReference type="CDD" id="cd01171">
    <property type="entry name" value="YXKO-related"/>
    <property type="match status" value="1"/>
</dbReference>
<feature type="domain" description="YjeF C-terminal" evidence="7">
    <location>
        <begin position="9"/>
        <end position="292"/>
    </location>
</feature>
<comment type="function">
    <text evidence="6">Catalyzes the dehydration of the S-form of NAD(P)HX at the expense of ADP, which is converted to AMP. Together with NAD(P)HX epimerase, which catalyzes the epimerization of the S- and R-forms, the enzyme allows the repair of both epimers of NAD(P)HX, a damaged form of NAD(P)H that is a result of enzymatic or heat-dependent hydration.</text>
</comment>
<protein>
    <recommendedName>
        <fullName evidence="6">ADP-dependent (S)-NAD(P)H-hydrate dehydratase</fullName>
        <ecNumber evidence="6">4.2.1.136</ecNumber>
    </recommendedName>
    <alternativeName>
        <fullName evidence="6">ADP-dependent NAD(P)HX dehydratase</fullName>
    </alternativeName>
</protein>
<evidence type="ECO:0000256" key="2">
    <source>
        <dbReference type="ARBA" id="ARBA00022840"/>
    </source>
</evidence>
<comment type="catalytic activity">
    <reaction evidence="6">
        <text>(6S)-NADPHX + ADP = AMP + phosphate + NADPH + H(+)</text>
        <dbReference type="Rhea" id="RHEA:32235"/>
        <dbReference type="ChEBI" id="CHEBI:15378"/>
        <dbReference type="ChEBI" id="CHEBI:43474"/>
        <dbReference type="ChEBI" id="CHEBI:57783"/>
        <dbReference type="ChEBI" id="CHEBI:64076"/>
        <dbReference type="ChEBI" id="CHEBI:456215"/>
        <dbReference type="ChEBI" id="CHEBI:456216"/>
        <dbReference type="EC" id="4.2.1.136"/>
    </reaction>
</comment>
<comment type="similarity">
    <text evidence="6">Belongs to the NnrD/CARKD family.</text>
</comment>
<dbReference type="InterPro" id="IPR000631">
    <property type="entry name" value="CARKD"/>
</dbReference>
<keyword evidence="5 6" id="KW-0456">Lyase</keyword>
<dbReference type="Proteomes" id="UP000605670">
    <property type="component" value="Unassembled WGS sequence"/>
</dbReference>
<evidence type="ECO:0000313" key="8">
    <source>
        <dbReference type="EMBL" id="GGF52573.1"/>
    </source>
</evidence>
<dbReference type="RefSeq" id="WP_188430454.1">
    <property type="nucleotide sequence ID" value="NZ_BAABKH010000003.1"/>
</dbReference>
<dbReference type="SUPFAM" id="SSF53613">
    <property type="entry name" value="Ribokinase-like"/>
    <property type="match status" value="1"/>
</dbReference>
<dbReference type="PROSITE" id="PS51383">
    <property type="entry name" value="YJEF_C_3"/>
    <property type="match status" value="1"/>
</dbReference>
<evidence type="ECO:0000259" key="7">
    <source>
        <dbReference type="PROSITE" id="PS51383"/>
    </source>
</evidence>
<keyword evidence="1 6" id="KW-0547">Nucleotide-binding</keyword>
<dbReference type="PANTHER" id="PTHR12592">
    <property type="entry name" value="ATP-DEPENDENT (S)-NAD(P)H-HYDRATE DEHYDRATASE FAMILY MEMBER"/>
    <property type="match status" value="1"/>
</dbReference>
<comment type="caution">
    <text evidence="6">Lacks conserved residue(s) required for the propagation of feature annotation.</text>
</comment>
<evidence type="ECO:0000256" key="1">
    <source>
        <dbReference type="ARBA" id="ARBA00022741"/>
    </source>
</evidence>
<feature type="binding site" evidence="6">
    <location>
        <position position="44"/>
    </location>
    <ligand>
        <name>(6S)-NADPHX</name>
        <dbReference type="ChEBI" id="CHEBI:64076"/>
    </ligand>
</feature>
<dbReference type="GO" id="GO:0046496">
    <property type="term" value="P:nicotinamide nucleotide metabolic process"/>
    <property type="evidence" value="ECO:0007669"/>
    <property type="project" value="UniProtKB-UniRule"/>
</dbReference>
<evidence type="ECO:0000313" key="9">
    <source>
        <dbReference type="Proteomes" id="UP000605670"/>
    </source>
</evidence>
<dbReference type="NCBIfam" id="TIGR00196">
    <property type="entry name" value="yjeF_cterm"/>
    <property type="match status" value="1"/>
</dbReference>
<gene>
    <name evidence="6 8" type="primary">nnrD</name>
    <name evidence="8" type="ORF">GCM10011366_20470</name>
</gene>
<comment type="catalytic activity">
    <reaction evidence="6">
        <text>(6S)-NADHX + ADP = AMP + phosphate + NADH + H(+)</text>
        <dbReference type="Rhea" id="RHEA:32223"/>
        <dbReference type="ChEBI" id="CHEBI:15378"/>
        <dbReference type="ChEBI" id="CHEBI:43474"/>
        <dbReference type="ChEBI" id="CHEBI:57945"/>
        <dbReference type="ChEBI" id="CHEBI:64074"/>
        <dbReference type="ChEBI" id="CHEBI:456215"/>
        <dbReference type="ChEBI" id="CHEBI:456216"/>
        <dbReference type="EC" id="4.2.1.136"/>
    </reaction>
</comment>
<reference evidence="8" key="1">
    <citation type="journal article" date="2014" name="Int. J. Syst. Evol. Microbiol.">
        <title>Complete genome sequence of Corynebacterium casei LMG S-19264T (=DSM 44701T), isolated from a smear-ripened cheese.</title>
        <authorList>
            <consortium name="US DOE Joint Genome Institute (JGI-PGF)"/>
            <person name="Walter F."/>
            <person name="Albersmeier A."/>
            <person name="Kalinowski J."/>
            <person name="Ruckert C."/>
        </authorList>
    </citation>
    <scope>NUCLEOTIDE SEQUENCE</scope>
    <source>
        <strain evidence="8">CGMCC 1.12160</strain>
    </source>
</reference>
<sequence length="294" mass="30269">MSRPAPEVVTPHLLRAWPLPALGRDKESRGRVLVVGGSRDTPGAVRLAAEAALRVGAGKVQVVTVASAATALAVAMPEMMVRGVAEEEGGDLTPDVVQVVEQLAPGCEAVLVGPGLQDPDTAADLVSRMLPVLRIPVVLDALALAAVTADPACLEHLQGRAVLTPNTRELAETLGWEQDKVDQDVREAALRLAARTGVCVCAGGDVTWTAHPDGRSWQGSVGGPGLGTAGSGDVRAGLVVGLLGRGAQPCQAAVWGAHLHGSAGDRLTARLGRQGFLARELGPQVPLLLSELEE</sequence>
<keyword evidence="2 6" id="KW-0067">ATP-binding</keyword>
<dbReference type="GO" id="GO:0052856">
    <property type="term" value="F:NAD(P)HX epimerase activity"/>
    <property type="evidence" value="ECO:0007669"/>
    <property type="project" value="TreeGrafter"/>
</dbReference>
<feature type="binding site" evidence="6">
    <location>
        <position position="115"/>
    </location>
    <ligand>
        <name>(6S)-NADPHX</name>
        <dbReference type="ChEBI" id="CHEBI:64076"/>
    </ligand>
</feature>
<dbReference type="GO" id="GO:0005524">
    <property type="term" value="F:ATP binding"/>
    <property type="evidence" value="ECO:0007669"/>
    <property type="project" value="UniProtKB-KW"/>
</dbReference>
<dbReference type="Pfam" id="PF01256">
    <property type="entry name" value="Carb_kinase"/>
    <property type="match status" value="1"/>
</dbReference>
<keyword evidence="3 6" id="KW-0521">NADP</keyword>
<dbReference type="HAMAP" id="MF_01965">
    <property type="entry name" value="NADHX_dehydratase"/>
    <property type="match status" value="1"/>
</dbReference>
<dbReference type="GO" id="GO:0110051">
    <property type="term" value="P:metabolite repair"/>
    <property type="evidence" value="ECO:0007669"/>
    <property type="project" value="TreeGrafter"/>
</dbReference>
<evidence type="ECO:0000256" key="6">
    <source>
        <dbReference type="HAMAP-Rule" id="MF_01965"/>
    </source>
</evidence>
<dbReference type="EMBL" id="BMEM01000003">
    <property type="protein sequence ID" value="GGF52573.1"/>
    <property type="molecule type" value="Genomic_DNA"/>
</dbReference>
<dbReference type="GO" id="GO:0052855">
    <property type="term" value="F:ADP-dependent NAD(P)H-hydrate dehydratase activity"/>
    <property type="evidence" value="ECO:0007669"/>
    <property type="project" value="UniProtKB-UniRule"/>
</dbReference>
<proteinExistence type="inferred from homology"/>
<feature type="binding site" evidence="6">
    <location>
        <position position="232"/>
    </location>
    <ligand>
        <name>AMP</name>
        <dbReference type="ChEBI" id="CHEBI:456215"/>
    </ligand>
</feature>
<dbReference type="InterPro" id="IPR029056">
    <property type="entry name" value="Ribokinase-like"/>
</dbReference>
<keyword evidence="4 6" id="KW-0520">NAD</keyword>
<accession>A0A917BPA3</accession>
<dbReference type="Gene3D" id="3.40.1190.20">
    <property type="match status" value="1"/>
</dbReference>